<dbReference type="RefSeq" id="WP_175082553.1">
    <property type="nucleotide sequence ID" value="NZ_JAKUMG010000008.1"/>
</dbReference>
<gene>
    <name evidence="10" type="ORF">MKZ47_14355</name>
</gene>
<dbReference type="InterPro" id="IPR003660">
    <property type="entry name" value="HAMP_dom"/>
</dbReference>
<dbReference type="PROSITE" id="PS50885">
    <property type="entry name" value="HAMP"/>
    <property type="match status" value="1"/>
</dbReference>
<dbReference type="InterPro" id="IPR024478">
    <property type="entry name" value="HlyB_4HB_MCP"/>
</dbReference>
<evidence type="ECO:0000259" key="8">
    <source>
        <dbReference type="PROSITE" id="PS50111"/>
    </source>
</evidence>
<evidence type="ECO:0000313" key="10">
    <source>
        <dbReference type="EMBL" id="MDI4670253.1"/>
    </source>
</evidence>
<dbReference type="SMART" id="SM00304">
    <property type="entry name" value="HAMP"/>
    <property type="match status" value="1"/>
</dbReference>
<dbReference type="Pfam" id="PF00015">
    <property type="entry name" value="MCPsignal"/>
    <property type="match status" value="1"/>
</dbReference>
<dbReference type="PRINTS" id="PR00260">
    <property type="entry name" value="CHEMTRNSDUCR"/>
</dbReference>
<accession>A0ABT6U584</accession>
<dbReference type="Pfam" id="PF12729">
    <property type="entry name" value="4HB_MCP_1"/>
    <property type="match status" value="1"/>
</dbReference>
<comment type="caution">
    <text evidence="10">The sequence shown here is derived from an EMBL/GenBank/DDBJ whole genome shotgun (WGS) entry which is preliminary data.</text>
</comment>
<feature type="domain" description="Methyl-accepting transducer" evidence="8">
    <location>
        <begin position="399"/>
        <end position="635"/>
    </location>
</feature>
<evidence type="ECO:0000256" key="3">
    <source>
        <dbReference type="ARBA" id="ARBA00029447"/>
    </source>
</evidence>
<evidence type="ECO:0000256" key="5">
    <source>
        <dbReference type="SAM" id="Coils"/>
    </source>
</evidence>
<dbReference type="PANTHER" id="PTHR32089">
    <property type="entry name" value="METHYL-ACCEPTING CHEMOTAXIS PROTEIN MCPB"/>
    <property type="match status" value="1"/>
</dbReference>
<protein>
    <submittedName>
        <fullName evidence="10">Methyl-accepting chemotaxis protein</fullName>
    </submittedName>
</protein>
<feature type="compositionally biased region" description="Low complexity" evidence="6">
    <location>
        <begin position="408"/>
        <end position="454"/>
    </location>
</feature>
<keyword evidence="7" id="KW-1133">Transmembrane helix</keyword>
<evidence type="ECO:0000256" key="4">
    <source>
        <dbReference type="PROSITE-ProRule" id="PRU00284"/>
    </source>
</evidence>
<reference evidence="10 11" key="1">
    <citation type="submission" date="2022-02" db="EMBL/GenBank/DDBJ databases">
        <title>Genome analysis of Beneficial Microorganisms for Coral consortium from Pocillopora damicornis.</title>
        <authorList>
            <person name="Rosado P.M."/>
            <person name="Cardoso P.M."/>
            <person name="Rosado J.G."/>
            <person name="Schultz J."/>
            <person name="Rocha U."/>
            <person name="Costa T.K."/>
            <person name="Peixoto R.S."/>
        </authorList>
    </citation>
    <scope>NUCLEOTIDE SEQUENCE [LARGE SCALE GENOMIC DNA]</scope>
    <source>
        <strain evidence="10 11">BMC5</strain>
    </source>
</reference>
<evidence type="ECO:0000256" key="2">
    <source>
        <dbReference type="ARBA" id="ARBA00023224"/>
    </source>
</evidence>
<evidence type="ECO:0000313" key="11">
    <source>
        <dbReference type="Proteomes" id="UP001156974"/>
    </source>
</evidence>
<evidence type="ECO:0000256" key="1">
    <source>
        <dbReference type="ARBA" id="ARBA00004370"/>
    </source>
</evidence>
<feature type="transmembrane region" description="Helical" evidence="7">
    <location>
        <begin position="9"/>
        <end position="29"/>
    </location>
</feature>
<proteinExistence type="inferred from homology"/>
<organism evidence="10 11">
    <name type="scientific">Pseudoalteromonas shioyasakiensis</name>
    <dbReference type="NCBI Taxonomy" id="1190813"/>
    <lineage>
        <taxon>Bacteria</taxon>
        <taxon>Pseudomonadati</taxon>
        <taxon>Pseudomonadota</taxon>
        <taxon>Gammaproteobacteria</taxon>
        <taxon>Alteromonadales</taxon>
        <taxon>Pseudoalteromonadaceae</taxon>
        <taxon>Pseudoalteromonas</taxon>
    </lineage>
</organism>
<evidence type="ECO:0000259" key="9">
    <source>
        <dbReference type="PROSITE" id="PS50885"/>
    </source>
</evidence>
<evidence type="ECO:0000256" key="6">
    <source>
        <dbReference type="SAM" id="MobiDB-lite"/>
    </source>
</evidence>
<comment type="subcellular location">
    <subcellularLocation>
        <location evidence="1">Membrane</location>
    </subcellularLocation>
</comment>
<keyword evidence="5" id="KW-0175">Coiled coil</keyword>
<dbReference type="SMART" id="SM00283">
    <property type="entry name" value="MA"/>
    <property type="match status" value="1"/>
</dbReference>
<keyword evidence="11" id="KW-1185">Reference proteome</keyword>
<name>A0ABT6U584_9GAMM</name>
<dbReference type="Proteomes" id="UP001156974">
    <property type="component" value="Unassembled WGS sequence"/>
</dbReference>
<dbReference type="PROSITE" id="PS50111">
    <property type="entry name" value="CHEMOTAXIS_TRANSDUC_2"/>
    <property type="match status" value="1"/>
</dbReference>
<keyword evidence="7" id="KW-0812">Transmembrane</keyword>
<feature type="compositionally biased region" description="Basic and acidic residues" evidence="6">
    <location>
        <begin position="457"/>
        <end position="467"/>
    </location>
</feature>
<sequence>MNLTVRQRIWGGFIVITLLLLFIGGNSLIRITNIDQSTQRVNQLSLPALDKSYELQVEFILMSKSAQASFYTTSQDELATIRKNFTEQKKRYDSSYQDLQQIVSNDPKLKQSSQEVEQTYKRFAKSVDNLFKDKQTQLELNNTLRTQLENIEISAEDANSVVLDIIDIDGLEENNSRAYQAANNMENNFQSVVTNSTDMLTVKTLNTLDIVKNEQVYYLEEVERSLGLIRPAIIESNADLYNDLNSYVENLVNNVRGNNSLSANKKRLIDAIAQTQAELANAEKSTTEALKQLKELVDQATVLAFDLQQDVSGNVSTATIWTWIAMVIATLIAIAVAAITVSRITKPLSEVNRILDIVASGDMTQRLDDSAKDEFGELSRSCNTLIESLRTLIQGIISRSTQLAAASEETSAITEESSQAIRNQQAQVEQAATATTEMSSTSQAVSSSAQQALSEIKNADKEADRVKGISSQNKATIEQLAREVDDASQVINKLHKDSASIGGILDVIRGIAEQTNLLALNAAIEAARAGEQGRGFAVVADEVRSLASKTQESTQEIQAMIESLQVGAEAAVSAMSKGKQQAESCVEQSDLANTALDSITAAVAQAHNVSEEISTAAHEQQQVSQEISERLESIVAIAEQTAEGANQTNISSSEVAKLAEELRLSVDAFKV</sequence>
<evidence type="ECO:0000256" key="7">
    <source>
        <dbReference type="SAM" id="Phobius"/>
    </source>
</evidence>
<dbReference type="InterPro" id="IPR004089">
    <property type="entry name" value="MCPsignal_dom"/>
</dbReference>
<feature type="region of interest" description="Disordered" evidence="6">
    <location>
        <begin position="408"/>
        <end position="470"/>
    </location>
</feature>
<dbReference type="CDD" id="cd06225">
    <property type="entry name" value="HAMP"/>
    <property type="match status" value="1"/>
</dbReference>
<feature type="transmembrane region" description="Helical" evidence="7">
    <location>
        <begin position="320"/>
        <end position="341"/>
    </location>
</feature>
<dbReference type="SUPFAM" id="SSF58104">
    <property type="entry name" value="Methyl-accepting chemotaxis protein (MCP) signaling domain"/>
    <property type="match status" value="1"/>
</dbReference>
<feature type="domain" description="HAMP" evidence="9">
    <location>
        <begin position="342"/>
        <end position="394"/>
    </location>
</feature>
<dbReference type="EMBL" id="JAKUMG010000008">
    <property type="protein sequence ID" value="MDI4670253.1"/>
    <property type="molecule type" value="Genomic_DNA"/>
</dbReference>
<dbReference type="Gene3D" id="1.10.287.950">
    <property type="entry name" value="Methyl-accepting chemotaxis protein"/>
    <property type="match status" value="1"/>
</dbReference>
<comment type="similarity">
    <text evidence="3">Belongs to the methyl-accepting chemotaxis (MCP) protein family.</text>
</comment>
<dbReference type="PANTHER" id="PTHR32089:SF70">
    <property type="entry name" value="ENERGY TAXIS MODULATING METHYL ACCEPTING SENSORY TRANSDUCER"/>
    <property type="match status" value="1"/>
</dbReference>
<dbReference type="Pfam" id="PF00672">
    <property type="entry name" value="HAMP"/>
    <property type="match status" value="1"/>
</dbReference>
<keyword evidence="2 4" id="KW-0807">Transducer</keyword>
<feature type="coiled-coil region" evidence="5">
    <location>
        <begin position="258"/>
        <end position="299"/>
    </location>
</feature>
<dbReference type="InterPro" id="IPR004090">
    <property type="entry name" value="Chemotax_Me-accpt_rcpt"/>
</dbReference>
<keyword evidence="7" id="KW-0472">Membrane</keyword>